<accession>A0A5C6FZB8</accession>
<organism evidence="3 4">
    <name type="scientific">Crateriforma conspicua</name>
    <dbReference type="NCBI Taxonomy" id="2527996"/>
    <lineage>
        <taxon>Bacteria</taxon>
        <taxon>Pseudomonadati</taxon>
        <taxon>Planctomycetota</taxon>
        <taxon>Planctomycetia</taxon>
        <taxon>Planctomycetales</taxon>
        <taxon>Planctomycetaceae</taxon>
        <taxon>Crateriforma</taxon>
    </lineage>
</organism>
<sequence>MHPNRSRKSQLATPHRRRTGRRAAAVVELAVCLPLLTLIMLGTIETCNMMFVGQSLKITAYEGARVGVVPTSKAENVEYQCQLLLDAHGVKGYDVSMSPSDPGALGEDDYFQVTVSAPFDSNSLLGGYLFSGKILTRTVSLRAR</sequence>
<dbReference type="AlphaFoldDB" id="A0A5C6FZB8"/>
<dbReference type="Proteomes" id="UP000316476">
    <property type="component" value="Unassembled WGS sequence"/>
</dbReference>
<feature type="domain" description="TadE-like" evidence="2">
    <location>
        <begin position="24"/>
        <end position="65"/>
    </location>
</feature>
<feature type="transmembrane region" description="Helical" evidence="1">
    <location>
        <begin position="23"/>
        <end position="44"/>
    </location>
</feature>
<dbReference type="Pfam" id="PF07811">
    <property type="entry name" value="TadE"/>
    <property type="match status" value="1"/>
</dbReference>
<name>A0A5C6FZB8_9PLAN</name>
<proteinExistence type="predicted"/>
<comment type="caution">
    <text evidence="3">The sequence shown here is derived from an EMBL/GenBank/DDBJ whole genome shotgun (WGS) entry which is preliminary data.</text>
</comment>
<dbReference type="InterPro" id="IPR012495">
    <property type="entry name" value="TadE-like_dom"/>
</dbReference>
<dbReference type="OrthoDB" id="276644at2"/>
<evidence type="ECO:0000313" key="4">
    <source>
        <dbReference type="Proteomes" id="UP000316476"/>
    </source>
</evidence>
<gene>
    <name evidence="3" type="ORF">V7x_32610</name>
</gene>
<keyword evidence="1" id="KW-0472">Membrane</keyword>
<evidence type="ECO:0000256" key="1">
    <source>
        <dbReference type="SAM" id="Phobius"/>
    </source>
</evidence>
<dbReference type="RefSeq" id="WP_146414038.1">
    <property type="nucleotide sequence ID" value="NZ_SJPZ01000001.1"/>
</dbReference>
<protein>
    <submittedName>
        <fullName evidence="3">TadE-like protein</fullName>
    </submittedName>
</protein>
<evidence type="ECO:0000313" key="3">
    <source>
        <dbReference type="EMBL" id="TWU67684.1"/>
    </source>
</evidence>
<evidence type="ECO:0000259" key="2">
    <source>
        <dbReference type="Pfam" id="PF07811"/>
    </source>
</evidence>
<keyword evidence="1" id="KW-1133">Transmembrane helix</keyword>
<keyword evidence="1" id="KW-0812">Transmembrane</keyword>
<reference evidence="3 4" key="1">
    <citation type="submission" date="2019-02" db="EMBL/GenBank/DDBJ databases">
        <title>Deep-cultivation of Planctomycetes and their phenomic and genomic characterization uncovers novel biology.</title>
        <authorList>
            <person name="Wiegand S."/>
            <person name="Jogler M."/>
            <person name="Boedeker C."/>
            <person name="Pinto D."/>
            <person name="Vollmers J."/>
            <person name="Rivas-Marin E."/>
            <person name="Kohn T."/>
            <person name="Peeters S.H."/>
            <person name="Heuer A."/>
            <person name="Rast P."/>
            <person name="Oberbeckmann S."/>
            <person name="Bunk B."/>
            <person name="Jeske O."/>
            <person name="Meyerdierks A."/>
            <person name="Storesund J.E."/>
            <person name="Kallscheuer N."/>
            <person name="Luecker S."/>
            <person name="Lage O.M."/>
            <person name="Pohl T."/>
            <person name="Merkel B.J."/>
            <person name="Hornburger P."/>
            <person name="Mueller R.-W."/>
            <person name="Bruemmer F."/>
            <person name="Labrenz M."/>
            <person name="Spormann A.M."/>
            <person name="Op Den Camp H."/>
            <person name="Overmann J."/>
            <person name="Amann R."/>
            <person name="Jetten M.S.M."/>
            <person name="Mascher T."/>
            <person name="Medema M.H."/>
            <person name="Devos D.P."/>
            <person name="Kaster A.-K."/>
            <person name="Ovreas L."/>
            <person name="Rohde M."/>
            <person name="Galperin M.Y."/>
            <person name="Jogler C."/>
        </authorList>
    </citation>
    <scope>NUCLEOTIDE SEQUENCE [LARGE SCALE GENOMIC DNA]</scope>
    <source>
        <strain evidence="3 4">V7</strain>
    </source>
</reference>
<dbReference type="EMBL" id="SJPZ01000001">
    <property type="protein sequence ID" value="TWU67684.1"/>
    <property type="molecule type" value="Genomic_DNA"/>
</dbReference>